<organism evidence="2">
    <name type="scientific">Guillardia theta (strain CCMP2712)</name>
    <name type="common">Cryptophyte</name>
    <dbReference type="NCBI Taxonomy" id="905079"/>
    <lineage>
        <taxon>Eukaryota</taxon>
        <taxon>Cryptophyceae</taxon>
        <taxon>Pyrenomonadales</taxon>
        <taxon>Geminigeraceae</taxon>
        <taxon>Guillardia</taxon>
    </lineage>
</organism>
<dbReference type="GeneID" id="17304342"/>
<evidence type="ECO:0000256" key="1">
    <source>
        <dbReference type="SAM" id="MobiDB-lite"/>
    </source>
</evidence>
<dbReference type="HOGENOM" id="CLU_1698859_0_0_1"/>
<evidence type="ECO:0000313" key="3">
    <source>
        <dbReference type="EnsemblProtists" id="EKX47598"/>
    </source>
</evidence>
<dbReference type="EMBL" id="JH992989">
    <property type="protein sequence ID" value="EKX47598.1"/>
    <property type="molecule type" value="Genomic_DNA"/>
</dbReference>
<dbReference type="PaxDb" id="55529-EKX47598"/>
<dbReference type="KEGG" id="gtt:GUITHDRAFT_152033"/>
<dbReference type="Proteomes" id="UP000011087">
    <property type="component" value="Unassembled WGS sequence"/>
</dbReference>
<sequence length="155" mass="16821">MKQSCDTNLLSPCSSHKLCVAELFFFEELSRTCGVDVASSWLKSVSISPTRSQTSSVEPGSSPVSPRQRPSSVELQKAAKGTRNKKGLSLNCVPTAISLPTTPKSFFDSMEPTDCLLQAILKKKEMQKFQTKLGSKAGLLYTSEANLVLDDAIEC</sequence>
<feature type="region of interest" description="Disordered" evidence="1">
    <location>
        <begin position="51"/>
        <end position="84"/>
    </location>
</feature>
<gene>
    <name evidence="2" type="ORF">GUITHDRAFT_152033</name>
</gene>
<dbReference type="EnsemblProtists" id="EKX47598">
    <property type="protein sequence ID" value="EKX47598"/>
    <property type="gene ID" value="GUITHDRAFT_152033"/>
</dbReference>
<dbReference type="AlphaFoldDB" id="L1JGE9"/>
<evidence type="ECO:0000313" key="4">
    <source>
        <dbReference type="Proteomes" id="UP000011087"/>
    </source>
</evidence>
<reference evidence="4" key="2">
    <citation type="submission" date="2012-11" db="EMBL/GenBank/DDBJ databases">
        <authorList>
            <person name="Kuo A."/>
            <person name="Curtis B.A."/>
            <person name="Tanifuji G."/>
            <person name="Burki F."/>
            <person name="Gruber A."/>
            <person name="Irimia M."/>
            <person name="Maruyama S."/>
            <person name="Arias M.C."/>
            <person name="Ball S.G."/>
            <person name="Gile G.H."/>
            <person name="Hirakawa Y."/>
            <person name="Hopkins J.F."/>
            <person name="Rensing S.A."/>
            <person name="Schmutz J."/>
            <person name="Symeonidi A."/>
            <person name="Elias M."/>
            <person name="Eveleigh R.J."/>
            <person name="Herman E.K."/>
            <person name="Klute M.J."/>
            <person name="Nakayama T."/>
            <person name="Obornik M."/>
            <person name="Reyes-Prieto A."/>
            <person name="Armbrust E.V."/>
            <person name="Aves S.J."/>
            <person name="Beiko R.G."/>
            <person name="Coutinho P."/>
            <person name="Dacks J.B."/>
            <person name="Durnford D.G."/>
            <person name="Fast N.M."/>
            <person name="Green B.R."/>
            <person name="Grisdale C."/>
            <person name="Hempe F."/>
            <person name="Henrissat B."/>
            <person name="Hoppner M.P."/>
            <person name="Ishida K.-I."/>
            <person name="Kim E."/>
            <person name="Koreny L."/>
            <person name="Kroth P.G."/>
            <person name="Liu Y."/>
            <person name="Malik S.-B."/>
            <person name="Maier U.G."/>
            <person name="McRose D."/>
            <person name="Mock T."/>
            <person name="Neilson J.A."/>
            <person name="Onodera N.T."/>
            <person name="Poole A.M."/>
            <person name="Pritham E.J."/>
            <person name="Richards T.A."/>
            <person name="Rocap G."/>
            <person name="Roy S.W."/>
            <person name="Sarai C."/>
            <person name="Schaack S."/>
            <person name="Shirato S."/>
            <person name="Slamovits C.H."/>
            <person name="Spencer D.F."/>
            <person name="Suzuki S."/>
            <person name="Worden A.Z."/>
            <person name="Zauner S."/>
            <person name="Barry K."/>
            <person name="Bell C."/>
            <person name="Bharti A.K."/>
            <person name="Crow J.A."/>
            <person name="Grimwood J."/>
            <person name="Kramer R."/>
            <person name="Lindquist E."/>
            <person name="Lucas S."/>
            <person name="Salamov A."/>
            <person name="McFadden G.I."/>
            <person name="Lane C.E."/>
            <person name="Keeling P.J."/>
            <person name="Gray M.W."/>
            <person name="Grigoriev I.V."/>
            <person name="Archibald J.M."/>
        </authorList>
    </citation>
    <scope>NUCLEOTIDE SEQUENCE</scope>
    <source>
        <strain evidence="4">CCMP2712</strain>
    </source>
</reference>
<keyword evidence="4" id="KW-1185">Reference proteome</keyword>
<accession>L1JGE9</accession>
<protein>
    <submittedName>
        <fullName evidence="2 3">Uncharacterized protein</fullName>
    </submittedName>
</protein>
<proteinExistence type="predicted"/>
<evidence type="ECO:0000313" key="2">
    <source>
        <dbReference type="EMBL" id="EKX47598.1"/>
    </source>
</evidence>
<dbReference type="RefSeq" id="XP_005834578.1">
    <property type="nucleotide sequence ID" value="XM_005834521.1"/>
</dbReference>
<feature type="compositionally biased region" description="Low complexity" evidence="1">
    <location>
        <begin position="55"/>
        <end position="73"/>
    </location>
</feature>
<reference evidence="2 4" key="1">
    <citation type="journal article" date="2012" name="Nature">
        <title>Algal genomes reveal evolutionary mosaicism and the fate of nucleomorphs.</title>
        <authorList>
            <consortium name="DOE Joint Genome Institute"/>
            <person name="Curtis B.A."/>
            <person name="Tanifuji G."/>
            <person name="Burki F."/>
            <person name="Gruber A."/>
            <person name="Irimia M."/>
            <person name="Maruyama S."/>
            <person name="Arias M.C."/>
            <person name="Ball S.G."/>
            <person name="Gile G.H."/>
            <person name="Hirakawa Y."/>
            <person name="Hopkins J.F."/>
            <person name="Kuo A."/>
            <person name="Rensing S.A."/>
            <person name="Schmutz J."/>
            <person name="Symeonidi A."/>
            <person name="Elias M."/>
            <person name="Eveleigh R.J."/>
            <person name="Herman E.K."/>
            <person name="Klute M.J."/>
            <person name="Nakayama T."/>
            <person name="Obornik M."/>
            <person name="Reyes-Prieto A."/>
            <person name="Armbrust E.V."/>
            <person name="Aves S.J."/>
            <person name="Beiko R.G."/>
            <person name="Coutinho P."/>
            <person name="Dacks J.B."/>
            <person name="Durnford D.G."/>
            <person name="Fast N.M."/>
            <person name="Green B.R."/>
            <person name="Grisdale C.J."/>
            <person name="Hempel F."/>
            <person name="Henrissat B."/>
            <person name="Hoppner M.P."/>
            <person name="Ishida K."/>
            <person name="Kim E."/>
            <person name="Koreny L."/>
            <person name="Kroth P.G."/>
            <person name="Liu Y."/>
            <person name="Malik S.B."/>
            <person name="Maier U.G."/>
            <person name="McRose D."/>
            <person name="Mock T."/>
            <person name="Neilson J.A."/>
            <person name="Onodera N.T."/>
            <person name="Poole A.M."/>
            <person name="Pritham E.J."/>
            <person name="Richards T.A."/>
            <person name="Rocap G."/>
            <person name="Roy S.W."/>
            <person name="Sarai C."/>
            <person name="Schaack S."/>
            <person name="Shirato S."/>
            <person name="Slamovits C.H."/>
            <person name="Spencer D.F."/>
            <person name="Suzuki S."/>
            <person name="Worden A.Z."/>
            <person name="Zauner S."/>
            <person name="Barry K."/>
            <person name="Bell C."/>
            <person name="Bharti A.K."/>
            <person name="Crow J.A."/>
            <person name="Grimwood J."/>
            <person name="Kramer R."/>
            <person name="Lindquist E."/>
            <person name="Lucas S."/>
            <person name="Salamov A."/>
            <person name="McFadden G.I."/>
            <person name="Lane C.E."/>
            <person name="Keeling P.J."/>
            <person name="Gray M.W."/>
            <person name="Grigoriev I.V."/>
            <person name="Archibald J.M."/>
        </authorList>
    </citation>
    <scope>NUCLEOTIDE SEQUENCE</scope>
    <source>
        <strain evidence="2 4">CCMP2712</strain>
    </source>
</reference>
<reference evidence="3" key="3">
    <citation type="submission" date="2016-03" db="UniProtKB">
        <authorList>
            <consortium name="EnsemblProtists"/>
        </authorList>
    </citation>
    <scope>IDENTIFICATION</scope>
</reference>
<name>L1JGE9_GUITC</name>